<gene>
    <name evidence="1" type="ORF">LCGC14_2888670</name>
</gene>
<protein>
    <submittedName>
        <fullName evidence="1">Uncharacterized protein</fullName>
    </submittedName>
</protein>
<feature type="non-terminal residue" evidence="1">
    <location>
        <position position="25"/>
    </location>
</feature>
<organism evidence="1">
    <name type="scientific">marine sediment metagenome</name>
    <dbReference type="NCBI Taxonomy" id="412755"/>
    <lineage>
        <taxon>unclassified sequences</taxon>
        <taxon>metagenomes</taxon>
        <taxon>ecological metagenomes</taxon>
    </lineage>
</organism>
<evidence type="ECO:0000313" key="1">
    <source>
        <dbReference type="EMBL" id="KKK73954.1"/>
    </source>
</evidence>
<sequence>MTETERQLFYQWAKGRLKEWRIRYA</sequence>
<accession>A0A0F9A5W8</accession>
<reference evidence="1" key="1">
    <citation type="journal article" date="2015" name="Nature">
        <title>Complex archaea that bridge the gap between prokaryotes and eukaryotes.</title>
        <authorList>
            <person name="Spang A."/>
            <person name="Saw J.H."/>
            <person name="Jorgensen S.L."/>
            <person name="Zaremba-Niedzwiedzka K."/>
            <person name="Martijn J."/>
            <person name="Lind A.E."/>
            <person name="van Eijk R."/>
            <person name="Schleper C."/>
            <person name="Guy L."/>
            <person name="Ettema T.J."/>
        </authorList>
    </citation>
    <scope>NUCLEOTIDE SEQUENCE</scope>
</reference>
<dbReference type="AlphaFoldDB" id="A0A0F9A5W8"/>
<name>A0A0F9A5W8_9ZZZZ</name>
<proteinExistence type="predicted"/>
<dbReference type="EMBL" id="LAZR01056547">
    <property type="protein sequence ID" value="KKK73954.1"/>
    <property type="molecule type" value="Genomic_DNA"/>
</dbReference>
<comment type="caution">
    <text evidence="1">The sequence shown here is derived from an EMBL/GenBank/DDBJ whole genome shotgun (WGS) entry which is preliminary data.</text>
</comment>